<keyword evidence="3 11" id="KW-0812">Transmembrane</keyword>
<evidence type="ECO:0000313" key="12">
    <source>
        <dbReference type="EMBL" id="CAL1602367.1"/>
    </source>
</evidence>
<dbReference type="GO" id="GO:0045047">
    <property type="term" value="P:protein targeting to ER"/>
    <property type="evidence" value="ECO:0007669"/>
    <property type="project" value="TreeGrafter"/>
</dbReference>
<dbReference type="PANTHER" id="PTHR12804:SF0">
    <property type="entry name" value="SIGNAL PEPTIDASE COMPLEX SUBUNIT 3"/>
    <property type="match status" value="1"/>
</dbReference>
<dbReference type="Proteomes" id="UP001497482">
    <property type="component" value="Chromosome 3"/>
</dbReference>
<comment type="function">
    <text evidence="9">Essential component of the signal peptidase complex (SPC) which catalyzes the cleavage of N-terminal signal sequences from nascent proteins as they are translocated into the lumen of the endoplasmic reticulum. Essential for the SPC catalytic activity, possibly by stabilizing and positioning the active center of the complex close to the lumenal surface.</text>
</comment>
<gene>
    <name evidence="12" type="ORF">KC01_LOCUS30149</name>
</gene>
<keyword evidence="4 10" id="KW-0256">Endoplasmic reticulum</keyword>
<dbReference type="GO" id="GO:0006465">
    <property type="term" value="P:signal peptide processing"/>
    <property type="evidence" value="ECO:0007669"/>
    <property type="project" value="UniProtKB-UniRule"/>
</dbReference>
<dbReference type="InterPro" id="IPR007653">
    <property type="entry name" value="SPC3"/>
</dbReference>
<dbReference type="AlphaFoldDB" id="A0AAV2LSG1"/>
<evidence type="ECO:0000256" key="1">
    <source>
        <dbReference type="ARBA" id="ARBA00004648"/>
    </source>
</evidence>
<feature type="transmembrane region" description="Helical" evidence="11">
    <location>
        <begin position="12"/>
        <end position="32"/>
    </location>
</feature>
<dbReference type="PIRSF" id="PIRSF016089">
    <property type="entry name" value="SPC22"/>
    <property type="match status" value="1"/>
</dbReference>
<comment type="subcellular location">
    <subcellularLocation>
        <location evidence="1">Endoplasmic reticulum membrane</location>
        <topology evidence="1">Single-pass type II membrane protein</topology>
    </subcellularLocation>
</comment>
<evidence type="ECO:0000256" key="8">
    <source>
        <dbReference type="ARBA" id="ARBA00029556"/>
    </source>
</evidence>
<accession>A0AAV2LSG1</accession>
<reference evidence="12 13" key="1">
    <citation type="submission" date="2024-04" db="EMBL/GenBank/DDBJ databases">
        <authorList>
            <person name="Waldvogel A.-M."/>
            <person name="Schoenle A."/>
        </authorList>
    </citation>
    <scope>NUCLEOTIDE SEQUENCE [LARGE SCALE GENOMIC DNA]</scope>
</reference>
<evidence type="ECO:0000256" key="10">
    <source>
        <dbReference type="PIRNR" id="PIRNR016089"/>
    </source>
</evidence>
<evidence type="ECO:0000256" key="11">
    <source>
        <dbReference type="SAM" id="Phobius"/>
    </source>
</evidence>
<name>A0AAV2LSG1_KNICA</name>
<dbReference type="EMBL" id="OZ035825">
    <property type="protein sequence ID" value="CAL1602367.1"/>
    <property type="molecule type" value="Genomic_DNA"/>
</dbReference>
<dbReference type="Pfam" id="PF04573">
    <property type="entry name" value="SPC22"/>
    <property type="match status" value="1"/>
</dbReference>
<evidence type="ECO:0000256" key="5">
    <source>
        <dbReference type="ARBA" id="ARBA00022968"/>
    </source>
</evidence>
<evidence type="ECO:0000313" key="13">
    <source>
        <dbReference type="Proteomes" id="UP001497482"/>
    </source>
</evidence>
<sequence length="167" mass="18794">MNTVLSRANSLFAFSLSVMAALTFGCFVTTAFKDRRVPVDIHVSRVMLKNVDDFTGPRERSDLGFITFDLTADILLKNKYATKNNALNQVVLWDKIVLRGENTKLNLRDMKSKYFFFDDGNGLRANKNITLSLSWNVVPNAGILPLVAGYGHVSLPFPEMYESTKSY</sequence>
<keyword evidence="7 10" id="KW-0472">Membrane</keyword>
<dbReference type="GO" id="GO:0005787">
    <property type="term" value="C:signal peptidase complex"/>
    <property type="evidence" value="ECO:0007669"/>
    <property type="project" value="UniProtKB-UniRule"/>
</dbReference>
<dbReference type="PANTHER" id="PTHR12804">
    <property type="entry name" value="MICROSOMAL SIGNAL PEPTIDASE 23 KD SUBUNIT SPC22/23"/>
    <property type="match status" value="1"/>
</dbReference>
<evidence type="ECO:0000256" key="2">
    <source>
        <dbReference type="ARBA" id="ARBA00009289"/>
    </source>
</evidence>
<proteinExistence type="inferred from homology"/>
<comment type="similarity">
    <text evidence="2 10">Belongs to the SPCS3 family.</text>
</comment>
<evidence type="ECO:0000256" key="9">
    <source>
        <dbReference type="ARBA" id="ARBA00046080"/>
    </source>
</evidence>
<keyword evidence="13" id="KW-1185">Reference proteome</keyword>
<evidence type="ECO:0000256" key="4">
    <source>
        <dbReference type="ARBA" id="ARBA00022824"/>
    </source>
</evidence>
<keyword evidence="5" id="KW-0735">Signal-anchor</keyword>
<evidence type="ECO:0000256" key="3">
    <source>
        <dbReference type="ARBA" id="ARBA00022692"/>
    </source>
</evidence>
<protein>
    <recommendedName>
        <fullName evidence="8 10">Signal peptidase complex subunit 3</fullName>
    </recommendedName>
</protein>
<evidence type="ECO:0000256" key="6">
    <source>
        <dbReference type="ARBA" id="ARBA00022989"/>
    </source>
</evidence>
<dbReference type="PROSITE" id="PS51257">
    <property type="entry name" value="PROKAR_LIPOPROTEIN"/>
    <property type="match status" value="1"/>
</dbReference>
<keyword evidence="6 11" id="KW-1133">Transmembrane helix</keyword>
<organism evidence="12 13">
    <name type="scientific">Knipowitschia caucasica</name>
    <name type="common">Caucasian dwarf goby</name>
    <name type="synonym">Pomatoschistus caucasicus</name>
    <dbReference type="NCBI Taxonomy" id="637954"/>
    <lineage>
        <taxon>Eukaryota</taxon>
        <taxon>Metazoa</taxon>
        <taxon>Chordata</taxon>
        <taxon>Craniata</taxon>
        <taxon>Vertebrata</taxon>
        <taxon>Euteleostomi</taxon>
        <taxon>Actinopterygii</taxon>
        <taxon>Neopterygii</taxon>
        <taxon>Teleostei</taxon>
        <taxon>Neoteleostei</taxon>
        <taxon>Acanthomorphata</taxon>
        <taxon>Gobiaria</taxon>
        <taxon>Gobiiformes</taxon>
        <taxon>Gobioidei</taxon>
        <taxon>Gobiidae</taxon>
        <taxon>Gobiinae</taxon>
        <taxon>Knipowitschia</taxon>
    </lineage>
</organism>
<evidence type="ECO:0000256" key="7">
    <source>
        <dbReference type="ARBA" id="ARBA00023136"/>
    </source>
</evidence>